<evidence type="ECO:0000313" key="2">
    <source>
        <dbReference type="EMBL" id="STZ68211.1"/>
    </source>
</evidence>
<evidence type="ECO:0000256" key="1">
    <source>
        <dbReference type="SAM" id="Phobius"/>
    </source>
</evidence>
<accession>A0A378TZR5</accession>
<gene>
    <name evidence="2" type="ORF">NCTC10660_01717</name>
</gene>
<protein>
    <submittedName>
        <fullName evidence="2">Uncharacterized protein</fullName>
    </submittedName>
</protein>
<dbReference type="Proteomes" id="UP000254927">
    <property type="component" value="Unassembled WGS sequence"/>
</dbReference>
<sequence>MDTQEKLKHIGMLAAIWLVIYILWKATANSGGMMSYIITQLSMFTIFWSIFAAIYSLISVMQTLAGKPSPAWKIILLPTLGLWLFLCAHSYLF</sequence>
<keyword evidence="1" id="KW-0472">Membrane</keyword>
<organism evidence="2 3">
    <name type="scientific">Neisseria elongata</name>
    <dbReference type="NCBI Taxonomy" id="495"/>
    <lineage>
        <taxon>Bacteria</taxon>
        <taxon>Pseudomonadati</taxon>
        <taxon>Pseudomonadota</taxon>
        <taxon>Betaproteobacteria</taxon>
        <taxon>Neisseriales</taxon>
        <taxon>Neisseriaceae</taxon>
        <taxon>Neisseria</taxon>
    </lineage>
</organism>
<reference evidence="2 3" key="1">
    <citation type="submission" date="2018-06" db="EMBL/GenBank/DDBJ databases">
        <authorList>
            <consortium name="Pathogen Informatics"/>
            <person name="Doyle S."/>
        </authorList>
    </citation>
    <scope>NUCLEOTIDE SEQUENCE [LARGE SCALE GENOMIC DNA]</scope>
    <source>
        <strain evidence="2 3">NCTC10660</strain>
    </source>
</reference>
<keyword evidence="1" id="KW-0812">Transmembrane</keyword>
<keyword evidence="1" id="KW-1133">Transmembrane helix</keyword>
<proteinExistence type="predicted"/>
<evidence type="ECO:0000313" key="3">
    <source>
        <dbReference type="Proteomes" id="UP000254927"/>
    </source>
</evidence>
<feature type="transmembrane region" description="Helical" evidence="1">
    <location>
        <begin position="36"/>
        <end position="58"/>
    </location>
</feature>
<dbReference type="EMBL" id="UGQW01000002">
    <property type="protein sequence ID" value="STZ68211.1"/>
    <property type="molecule type" value="Genomic_DNA"/>
</dbReference>
<name>A0A378TZR5_NEIEL</name>
<dbReference type="GeneID" id="93352706"/>
<feature type="transmembrane region" description="Helical" evidence="1">
    <location>
        <begin position="7"/>
        <end position="24"/>
    </location>
</feature>
<dbReference type="AlphaFoldDB" id="A0A378TZR5"/>
<feature type="transmembrane region" description="Helical" evidence="1">
    <location>
        <begin position="70"/>
        <end position="92"/>
    </location>
</feature>
<dbReference type="RefSeq" id="WP_143095782.1">
    <property type="nucleotide sequence ID" value="NZ_CP031252.1"/>
</dbReference>